<sequence>MAKQSIDSKDDAKEKKNKLKEKIGEVLEKKDELKEKKDELKEKRDELKEKIGELKEKNDELKEKKDKLKEKKGELKEEEDLKEKIEDIMLGKVDDINNSIGEIKVQKHDIMEKKDELKEKKDELKEEEDLKEKIEDIMLGKVDDINNSIGEIKVQKHDIMEKKDELKEEKKEQKEKTENIIVNNKKQIDDMMKKKDKLKEEKKVQKAKTENIIEKRDDIVNNKEQIDDIMKKKDELKEEEKEQKGKTENVIEKRDDIVNNKEQIDDIMKKKDELKEEEKEQKEKTENVIEKSDDIVNNKEQIGDIRGNEDELKTSVEETGDVSIEETGKDVSDIKLTEDLTDNLRMENAINVKSLNTNPVIEEKGKNLQPGSSPEQGSMGGCEATGYRSDCIHDPAELTLTTESMEGVCEKNFLSFEKNPSALDKEEDLYTGTGTTDGDETTGQGRSDCTHNPGELTLTAESREGFGVPAKLNFEEGFLSGSVRKNPSAQDNGEDLYKYTGTADRDEQTGPGRSDCTRNPGELTLTAESMGGFGDKIPGAQNFEEEFLKNNLSAQNNEEDLYRGTMETDEKVGQDSTTEIILPTEKPECLEVGHEAQKNRKDMCPENSSANKPNVQPAAENGTMGREALSKRTEKHKLCRKKKKENEKIKNLGDPKLPDLPEIIVLLIRLMFSALISVRWNGWLRFLVPLLSICVTSSSLCSSCQIHEFCTGEDLLNQPLTISKAGKENFCSFQFTGHSLTAKCNELVVELSETRKCVLLYVPGLVYKDLFLEYGTGRTPPVPVALAGCCDNSPIGSSEANYSRQISAPPPTQSFTREPVEVAIIVPILIVGFLLIILVVYIYKRKRPKQGAAEHVGNQTDQRDVAIEMGRLGAVGATGDNHEPDKPHSNGEIVRVNQENLRPGGGAVSVKESPEEDRSEHNGDTVSPVGIPVQENPEMDLGTSSCPGETAPRDGVTEPLLIHKETHRGVRNSNENSL</sequence>
<dbReference type="Proteomes" id="UP000008143">
    <property type="component" value="Chromosome 5"/>
</dbReference>
<feature type="transmembrane region" description="Helical" evidence="2">
    <location>
        <begin position="822"/>
        <end position="843"/>
    </location>
</feature>
<protein>
    <submittedName>
        <fullName evidence="4">Titin homolog isoform X1</fullName>
    </submittedName>
</protein>
<evidence type="ECO:0000313" key="3">
    <source>
        <dbReference type="Proteomes" id="UP000008143"/>
    </source>
</evidence>
<evidence type="ECO:0000256" key="2">
    <source>
        <dbReference type="SAM" id="Phobius"/>
    </source>
</evidence>
<feature type="region of interest" description="Disordered" evidence="1">
    <location>
        <begin position="1"/>
        <end position="21"/>
    </location>
</feature>
<dbReference type="GeneID" id="101735255"/>
<feature type="compositionally biased region" description="Basic and acidic residues" evidence="1">
    <location>
        <begin position="232"/>
        <end position="316"/>
    </location>
</feature>
<dbReference type="KEGG" id="xtr:101735255"/>
<feature type="region of interest" description="Disordered" evidence="1">
    <location>
        <begin position="897"/>
        <end position="978"/>
    </location>
</feature>
<dbReference type="OrthoDB" id="10594546at2759"/>
<keyword evidence="2" id="KW-0472">Membrane</keyword>
<feature type="region of interest" description="Disordered" evidence="1">
    <location>
        <begin position="424"/>
        <end position="454"/>
    </location>
</feature>
<evidence type="ECO:0000256" key="1">
    <source>
        <dbReference type="SAM" id="MobiDB-lite"/>
    </source>
</evidence>
<feature type="compositionally biased region" description="Basic and acidic residues" evidence="1">
    <location>
        <begin position="951"/>
        <end position="968"/>
    </location>
</feature>
<evidence type="ECO:0000313" key="4">
    <source>
        <dbReference type="RefSeq" id="XP_031758238.1"/>
    </source>
</evidence>
<feature type="compositionally biased region" description="Low complexity" evidence="1">
    <location>
        <begin position="431"/>
        <end position="445"/>
    </location>
</feature>
<dbReference type="RefSeq" id="XP_031758238.1">
    <property type="nucleotide sequence ID" value="XM_031902378.1"/>
</dbReference>
<keyword evidence="2" id="KW-0812">Transmembrane</keyword>
<feature type="region of interest" description="Disordered" evidence="1">
    <location>
        <begin position="599"/>
        <end position="637"/>
    </location>
</feature>
<feature type="region of interest" description="Disordered" evidence="1">
    <location>
        <begin position="232"/>
        <end position="326"/>
    </location>
</feature>
<keyword evidence="2" id="KW-1133">Transmembrane helix</keyword>
<keyword evidence="3" id="KW-1185">Reference proteome</keyword>
<dbReference type="Xenbase" id="XB-GENE-29088407">
    <property type="gene designation" value="LOC101735255"/>
</dbReference>
<name>A0A8J1JK36_XENTR</name>
<proteinExistence type="predicted"/>
<feature type="region of interest" description="Disordered" evidence="1">
    <location>
        <begin position="481"/>
        <end position="539"/>
    </location>
</feature>
<evidence type="ECO:0000313" key="5">
    <source>
        <dbReference type="Xenbase" id="XB-GENE-29088407"/>
    </source>
</evidence>
<reference evidence="4" key="1">
    <citation type="submission" date="2025-08" db="UniProtKB">
        <authorList>
            <consortium name="RefSeq"/>
        </authorList>
    </citation>
    <scope>IDENTIFICATION</scope>
    <source>
        <strain evidence="4">Nigerian</strain>
        <tissue evidence="4">Liver and blood</tissue>
    </source>
</reference>
<accession>A0A8J1JK36</accession>
<dbReference type="AlphaFoldDB" id="A0A8J1JK36"/>
<gene>
    <name evidence="4 5" type="primary">LOC101735255</name>
</gene>
<feature type="compositionally biased region" description="Basic and acidic residues" evidence="1">
    <location>
        <begin position="912"/>
        <end position="923"/>
    </location>
</feature>
<feature type="region of interest" description="Disordered" evidence="1">
    <location>
        <begin position="362"/>
        <end position="382"/>
    </location>
</feature>
<organism evidence="3 4">
    <name type="scientific">Xenopus tropicalis</name>
    <name type="common">Western clawed frog</name>
    <name type="synonym">Silurana tropicalis</name>
    <dbReference type="NCBI Taxonomy" id="8364"/>
    <lineage>
        <taxon>Eukaryota</taxon>
        <taxon>Metazoa</taxon>
        <taxon>Chordata</taxon>
        <taxon>Craniata</taxon>
        <taxon>Vertebrata</taxon>
        <taxon>Euteleostomi</taxon>
        <taxon>Amphibia</taxon>
        <taxon>Batrachia</taxon>
        <taxon>Anura</taxon>
        <taxon>Pipoidea</taxon>
        <taxon>Pipidae</taxon>
        <taxon>Xenopodinae</taxon>
        <taxon>Xenopus</taxon>
        <taxon>Silurana</taxon>
    </lineage>
</organism>
<dbReference type="AGR" id="Xenbase:XB-GENE-29088407"/>